<proteinExistence type="predicted"/>
<gene>
    <name evidence="1" type="ORF">IQ16_02486</name>
</gene>
<name>A0A562RV15_9BRAD</name>
<keyword evidence="2" id="KW-1185">Reference proteome</keyword>
<evidence type="ECO:0000313" key="2">
    <source>
        <dbReference type="Proteomes" id="UP000316291"/>
    </source>
</evidence>
<reference evidence="1 2" key="1">
    <citation type="journal article" date="2015" name="Stand. Genomic Sci.">
        <title>Genomic Encyclopedia of Bacterial and Archaeal Type Strains, Phase III: the genomes of soil and plant-associated and newly described type strains.</title>
        <authorList>
            <person name="Whitman W.B."/>
            <person name="Woyke T."/>
            <person name="Klenk H.P."/>
            <person name="Zhou Y."/>
            <person name="Lilburn T.G."/>
            <person name="Beck B.J."/>
            <person name="De Vos P."/>
            <person name="Vandamme P."/>
            <person name="Eisen J.A."/>
            <person name="Garrity G."/>
            <person name="Hugenholtz P."/>
            <person name="Kyrpides N.C."/>
        </authorList>
    </citation>
    <scope>NUCLEOTIDE SEQUENCE [LARGE SCALE GENOMIC DNA]</scope>
    <source>
        <strain evidence="1 2">CGMCC 1.10948</strain>
    </source>
</reference>
<dbReference type="AlphaFoldDB" id="A0A562RV15"/>
<organism evidence="1 2">
    <name type="scientific">Bradyrhizobium huanghuaihaiense</name>
    <dbReference type="NCBI Taxonomy" id="990078"/>
    <lineage>
        <taxon>Bacteria</taxon>
        <taxon>Pseudomonadati</taxon>
        <taxon>Pseudomonadota</taxon>
        <taxon>Alphaproteobacteria</taxon>
        <taxon>Hyphomicrobiales</taxon>
        <taxon>Nitrobacteraceae</taxon>
        <taxon>Bradyrhizobium</taxon>
    </lineage>
</organism>
<dbReference type="RefSeq" id="WP_018641368.1">
    <property type="nucleotide sequence ID" value="NZ_VLLA01000004.1"/>
</dbReference>
<protein>
    <submittedName>
        <fullName evidence="1">Uncharacterized protein</fullName>
    </submittedName>
</protein>
<evidence type="ECO:0000313" key="1">
    <source>
        <dbReference type="EMBL" id="TWI72907.1"/>
    </source>
</evidence>
<accession>A0A562RV15</accession>
<comment type="caution">
    <text evidence="1">The sequence shown here is derived from an EMBL/GenBank/DDBJ whole genome shotgun (WGS) entry which is preliminary data.</text>
</comment>
<dbReference type="Proteomes" id="UP000316291">
    <property type="component" value="Unassembled WGS sequence"/>
</dbReference>
<dbReference type="EMBL" id="VLLA01000004">
    <property type="protein sequence ID" value="TWI72907.1"/>
    <property type="molecule type" value="Genomic_DNA"/>
</dbReference>
<sequence length="109" mass="11334">MSSLGIQALLLSLLGIHSALTHHEIMGLLAIARGLGASYRFASSEPGAGVFYGRVTLSFCRFVAGGIARYASMGSLIELPGLDVVALARGMRCAGQCVGPRARRVGTID</sequence>